<dbReference type="InterPro" id="IPR029063">
    <property type="entry name" value="SAM-dependent_MTases_sf"/>
</dbReference>
<dbReference type="InterPro" id="IPR041698">
    <property type="entry name" value="Methyltransf_25"/>
</dbReference>
<dbReference type="GO" id="GO:0008168">
    <property type="term" value="F:methyltransferase activity"/>
    <property type="evidence" value="ECO:0007669"/>
    <property type="project" value="UniProtKB-KW"/>
</dbReference>
<organism evidence="3 4">
    <name type="scientific">Flavihumibacter petaseus NBRC 106054</name>
    <dbReference type="NCBI Taxonomy" id="1220578"/>
    <lineage>
        <taxon>Bacteria</taxon>
        <taxon>Pseudomonadati</taxon>
        <taxon>Bacteroidota</taxon>
        <taxon>Chitinophagia</taxon>
        <taxon>Chitinophagales</taxon>
        <taxon>Chitinophagaceae</taxon>
        <taxon>Flavihumibacter</taxon>
    </lineage>
</organism>
<dbReference type="AlphaFoldDB" id="A0A0E9MW91"/>
<name>A0A0E9MW91_9BACT</name>
<dbReference type="STRING" id="1220578.FPE01S_01_07150"/>
<evidence type="ECO:0000259" key="2">
    <source>
        <dbReference type="Pfam" id="PF13649"/>
    </source>
</evidence>
<evidence type="ECO:0000313" key="4">
    <source>
        <dbReference type="Proteomes" id="UP000033121"/>
    </source>
</evidence>
<accession>A0A0E9MW91</accession>
<proteinExistence type="predicted"/>
<sequence>MTSEAAISLLQHEGRGISHGSNWIELGAGNGVFTRALANCLKGNSKILAIDRSISGALREIQQHGVAIETLQGDFNTMSLPEMAADGILIANAIHYVVDKKGFLSRWADCLQPGGVFCLVEYDTSLANQWVPYPVPAADIGKVFEGIGFGKTDFINRVASRYHKGGIYSVLARRG</sequence>
<gene>
    <name evidence="3" type="ORF">FPE01S_01_07150</name>
</gene>
<dbReference type="EMBL" id="BBWV01000001">
    <property type="protein sequence ID" value="GAO41701.1"/>
    <property type="molecule type" value="Genomic_DNA"/>
</dbReference>
<dbReference type="PANTHER" id="PTHR43861">
    <property type="entry name" value="TRANS-ACONITATE 2-METHYLTRANSFERASE-RELATED"/>
    <property type="match status" value="1"/>
</dbReference>
<evidence type="ECO:0000256" key="1">
    <source>
        <dbReference type="ARBA" id="ARBA00022679"/>
    </source>
</evidence>
<protein>
    <submittedName>
        <fullName evidence="3">Putative methyltransferase</fullName>
    </submittedName>
</protein>
<keyword evidence="1 3" id="KW-0808">Transferase</keyword>
<dbReference type="RefSeq" id="WP_046367518.1">
    <property type="nucleotide sequence ID" value="NZ_BBWV01000001.1"/>
</dbReference>
<dbReference type="GO" id="GO:0032259">
    <property type="term" value="P:methylation"/>
    <property type="evidence" value="ECO:0007669"/>
    <property type="project" value="UniProtKB-KW"/>
</dbReference>
<dbReference type="Pfam" id="PF13649">
    <property type="entry name" value="Methyltransf_25"/>
    <property type="match status" value="1"/>
</dbReference>
<dbReference type="Gene3D" id="3.40.50.150">
    <property type="entry name" value="Vaccinia Virus protein VP39"/>
    <property type="match status" value="1"/>
</dbReference>
<keyword evidence="3" id="KW-0489">Methyltransferase</keyword>
<dbReference type="CDD" id="cd02440">
    <property type="entry name" value="AdoMet_MTases"/>
    <property type="match status" value="1"/>
</dbReference>
<feature type="domain" description="Methyltransferase" evidence="2">
    <location>
        <begin position="25"/>
        <end position="115"/>
    </location>
</feature>
<reference evidence="3 4" key="1">
    <citation type="submission" date="2015-04" db="EMBL/GenBank/DDBJ databases">
        <title>Whole genome shotgun sequence of Flavihumibacter petaseus NBRC 106054.</title>
        <authorList>
            <person name="Miyazawa S."/>
            <person name="Hosoyama A."/>
            <person name="Hashimoto M."/>
            <person name="Noguchi M."/>
            <person name="Tsuchikane K."/>
            <person name="Ohji S."/>
            <person name="Yamazoe A."/>
            <person name="Ichikawa N."/>
            <person name="Kimura A."/>
            <person name="Fujita N."/>
        </authorList>
    </citation>
    <scope>NUCLEOTIDE SEQUENCE [LARGE SCALE GENOMIC DNA]</scope>
    <source>
        <strain evidence="3 4">NBRC 106054</strain>
    </source>
</reference>
<dbReference type="Proteomes" id="UP000033121">
    <property type="component" value="Unassembled WGS sequence"/>
</dbReference>
<comment type="caution">
    <text evidence="3">The sequence shown here is derived from an EMBL/GenBank/DDBJ whole genome shotgun (WGS) entry which is preliminary data.</text>
</comment>
<keyword evidence="4" id="KW-1185">Reference proteome</keyword>
<dbReference type="SUPFAM" id="SSF53335">
    <property type="entry name" value="S-adenosyl-L-methionine-dependent methyltransferases"/>
    <property type="match status" value="1"/>
</dbReference>
<evidence type="ECO:0000313" key="3">
    <source>
        <dbReference type="EMBL" id="GAO41701.1"/>
    </source>
</evidence>